<dbReference type="OrthoDB" id="880376at2"/>
<organism evidence="2 3">
    <name type="scientific">Hymenobacter gummosus</name>
    <dbReference type="NCBI Taxonomy" id="1776032"/>
    <lineage>
        <taxon>Bacteria</taxon>
        <taxon>Pseudomonadati</taxon>
        <taxon>Bacteroidota</taxon>
        <taxon>Cytophagia</taxon>
        <taxon>Cytophagales</taxon>
        <taxon>Hymenobacteraceae</taxon>
        <taxon>Hymenobacter</taxon>
    </lineage>
</organism>
<dbReference type="RefSeq" id="WP_126694225.1">
    <property type="nucleotide sequence ID" value="NZ_RXOF01000009.1"/>
</dbReference>
<evidence type="ECO:0000256" key="1">
    <source>
        <dbReference type="SAM" id="MobiDB-lite"/>
    </source>
</evidence>
<keyword evidence="3" id="KW-1185">Reference proteome</keyword>
<evidence type="ECO:0000313" key="2">
    <source>
        <dbReference type="EMBL" id="RTQ48520.1"/>
    </source>
</evidence>
<dbReference type="EMBL" id="RXOF01000009">
    <property type="protein sequence ID" value="RTQ48520.1"/>
    <property type="molecule type" value="Genomic_DNA"/>
</dbReference>
<dbReference type="AlphaFoldDB" id="A0A3S0H5D3"/>
<sequence length="232" mass="25631">MSTSVTGPDATAPTTKTVRRTAQLPTKAVPLGILATTVAGKWQASPLPPLLWLSKDDFAAQVAVFVASHKEADAAGNARSPQTKRLKALDKQFDSGLRYVKGYLEEEYDDHEGYYGEFGIEKVGKKYVLPLSRPERVEALSKLLAALRKHKFDKKKYGVAYWQPLYDEYAPLVAATTETTGQRSGKVSQKDQGAAQVRKGLRSIIHHVKANYPDTWEAELRGFGFQKESFGG</sequence>
<gene>
    <name evidence="2" type="ORF">EJV47_16240</name>
</gene>
<name>A0A3S0H5D3_9BACT</name>
<comment type="caution">
    <text evidence="2">The sequence shown here is derived from an EMBL/GenBank/DDBJ whole genome shotgun (WGS) entry which is preliminary data.</text>
</comment>
<protein>
    <submittedName>
        <fullName evidence="2">Uncharacterized protein</fullName>
    </submittedName>
</protein>
<feature type="compositionally biased region" description="Polar residues" evidence="1">
    <location>
        <begin position="1"/>
        <end position="16"/>
    </location>
</feature>
<dbReference type="Proteomes" id="UP000282184">
    <property type="component" value="Unassembled WGS sequence"/>
</dbReference>
<reference evidence="2 3" key="1">
    <citation type="submission" date="2018-12" db="EMBL/GenBank/DDBJ databases">
        <title>Hymenobacter gummosus sp. nov., isolated from a spring.</title>
        <authorList>
            <person name="Nie L."/>
        </authorList>
    </citation>
    <scope>NUCLEOTIDE SEQUENCE [LARGE SCALE GENOMIC DNA]</scope>
    <source>
        <strain evidence="2 3">KCTC 52166</strain>
    </source>
</reference>
<proteinExistence type="predicted"/>
<feature type="region of interest" description="Disordered" evidence="1">
    <location>
        <begin position="1"/>
        <end position="21"/>
    </location>
</feature>
<evidence type="ECO:0000313" key="3">
    <source>
        <dbReference type="Proteomes" id="UP000282184"/>
    </source>
</evidence>
<accession>A0A3S0H5D3</accession>